<evidence type="ECO:0000313" key="3">
    <source>
        <dbReference type="Proteomes" id="UP000838756"/>
    </source>
</evidence>
<dbReference type="Proteomes" id="UP000838756">
    <property type="component" value="Unassembled WGS sequence"/>
</dbReference>
<dbReference type="PANTHER" id="PTHR10742">
    <property type="entry name" value="FLAVIN MONOAMINE OXIDASE"/>
    <property type="match status" value="1"/>
</dbReference>
<dbReference type="SUPFAM" id="SSF54373">
    <property type="entry name" value="FAD-linked reductases, C-terminal domain"/>
    <property type="match status" value="1"/>
</dbReference>
<organism evidence="2 3">
    <name type="scientific">Pararge aegeria aegeria</name>
    <dbReference type="NCBI Taxonomy" id="348720"/>
    <lineage>
        <taxon>Eukaryota</taxon>
        <taxon>Metazoa</taxon>
        <taxon>Ecdysozoa</taxon>
        <taxon>Arthropoda</taxon>
        <taxon>Hexapoda</taxon>
        <taxon>Insecta</taxon>
        <taxon>Pterygota</taxon>
        <taxon>Neoptera</taxon>
        <taxon>Endopterygota</taxon>
        <taxon>Lepidoptera</taxon>
        <taxon>Glossata</taxon>
        <taxon>Ditrysia</taxon>
        <taxon>Papilionoidea</taxon>
        <taxon>Nymphalidae</taxon>
        <taxon>Satyrinae</taxon>
        <taxon>Satyrini</taxon>
        <taxon>Parargina</taxon>
        <taxon>Pararge</taxon>
    </lineage>
</organism>
<dbReference type="InterPro" id="IPR036188">
    <property type="entry name" value="FAD/NAD-bd_sf"/>
</dbReference>
<feature type="domain" description="Amine oxidase" evidence="1">
    <location>
        <begin position="16"/>
        <end position="462"/>
    </location>
</feature>
<dbReference type="GO" id="GO:0046592">
    <property type="term" value="F:polyamine oxidase activity"/>
    <property type="evidence" value="ECO:0007669"/>
    <property type="project" value="TreeGrafter"/>
</dbReference>
<dbReference type="SUPFAM" id="SSF51905">
    <property type="entry name" value="FAD/NAD(P)-binding domain"/>
    <property type="match status" value="1"/>
</dbReference>
<accession>A0A8S4R7G0</accession>
<comment type="caution">
    <text evidence="2">The sequence shown here is derived from an EMBL/GenBank/DDBJ whole genome shotgun (WGS) entry which is preliminary data.</text>
</comment>
<dbReference type="Gene3D" id="3.90.660.10">
    <property type="match status" value="1"/>
</dbReference>
<dbReference type="OrthoDB" id="5046242at2759"/>
<evidence type="ECO:0000313" key="2">
    <source>
        <dbReference type="EMBL" id="CAH2232573.1"/>
    </source>
</evidence>
<dbReference type="EMBL" id="CAKXAJ010024910">
    <property type="protein sequence ID" value="CAH2232573.1"/>
    <property type="molecule type" value="Genomic_DNA"/>
</dbReference>
<proteinExistence type="predicted"/>
<dbReference type="InterPro" id="IPR050281">
    <property type="entry name" value="Flavin_monoamine_oxidase"/>
</dbReference>
<evidence type="ECO:0000259" key="1">
    <source>
        <dbReference type="Pfam" id="PF01593"/>
    </source>
</evidence>
<dbReference type="InterPro" id="IPR002937">
    <property type="entry name" value="Amino_oxidase"/>
</dbReference>
<dbReference type="AlphaFoldDB" id="A0A8S4R7G0"/>
<dbReference type="Gene3D" id="3.50.50.60">
    <property type="entry name" value="FAD/NAD(P)-binding domain"/>
    <property type="match status" value="1"/>
</dbReference>
<keyword evidence="3" id="KW-1185">Reference proteome</keyword>
<sequence length="472" mass="52950">MVAPAMDVIVIGCGASGIAALRRLYDAGLKVIGLEAADRIGGRICSVEYGDCYLDLGGAWCHGEKDNIVYDMANPLGLLAKPKPDHKYFLMSDGKLISNETGDKILQILDEEVGKAEKNNTRSISECVRNAIKTNPDLQFDEELVKSLAEWYERNNHLGGQGDPKMGKSLKGLEEWWVCEGEPFINWKGKGYKTVLDILLNRYPDASKGLPIPIHLNKEVENIKWCTSKPGLERGNPLVQIKCKDGSLYTAKSVIITLSLGVLKERHSQLFSPPLPTEKINSINNLQFCVLDKIYIEFTQPWWPEFPSNFTILWKDEDKARFNEQETWITEIFGFNTVEYHPNSLVAWIYGAGAMEMEKASNEQVKAGIEKLLQDLFSKQFKLNPVKSILRSQWASNPLIRGSYSYRSVYTEENDASAKALSEPLYHGDSFPVVGFAGEATSYHRHNGVHGAVEAGFREADRFIDSFKKGTK</sequence>
<dbReference type="Pfam" id="PF01593">
    <property type="entry name" value="Amino_oxidase"/>
    <property type="match status" value="1"/>
</dbReference>
<gene>
    <name evidence="2" type="primary">jg10135</name>
    <name evidence="2" type="ORF">PAEG_LOCUS10804</name>
</gene>
<reference evidence="2" key="1">
    <citation type="submission" date="2022-03" db="EMBL/GenBank/DDBJ databases">
        <authorList>
            <person name="Lindestad O."/>
        </authorList>
    </citation>
    <scope>NUCLEOTIDE SEQUENCE</scope>
</reference>
<protein>
    <submittedName>
        <fullName evidence="2">Jg10135 protein</fullName>
    </submittedName>
</protein>
<name>A0A8S4R7G0_9NEOP</name>
<dbReference type="PANTHER" id="PTHR10742:SF398">
    <property type="entry name" value="AMINE OXIDASE DOMAIN-CONTAINING PROTEIN-RELATED"/>
    <property type="match status" value="1"/>
</dbReference>